<feature type="compositionally biased region" description="Low complexity" evidence="18">
    <location>
        <begin position="388"/>
        <end position="409"/>
    </location>
</feature>
<dbReference type="GO" id="GO:0000243">
    <property type="term" value="C:commitment complex"/>
    <property type="evidence" value="ECO:0007669"/>
    <property type="project" value="UniProtKB-ARBA"/>
</dbReference>
<evidence type="ECO:0000256" key="11">
    <source>
        <dbReference type="ARBA" id="ARBA00023187"/>
    </source>
</evidence>
<feature type="coiled-coil region" evidence="17">
    <location>
        <begin position="249"/>
        <end position="301"/>
    </location>
</feature>
<evidence type="ECO:0000256" key="10">
    <source>
        <dbReference type="ARBA" id="ARBA00022884"/>
    </source>
</evidence>
<dbReference type="GO" id="GO:0048024">
    <property type="term" value="P:regulation of mRNA splicing, via spliceosome"/>
    <property type="evidence" value="ECO:0007669"/>
    <property type="project" value="TreeGrafter"/>
</dbReference>
<feature type="domain" description="CCHC-type" evidence="19">
    <location>
        <begin position="328"/>
        <end position="343"/>
    </location>
</feature>
<evidence type="ECO:0000256" key="15">
    <source>
        <dbReference type="PROSITE-ProRule" id="PRU00117"/>
    </source>
</evidence>
<feature type="compositionally biased region" description="Pro residues" evidence="18">
    <location>
        <begin position="569"/>
        <end position="594"/>
    </location>
</feature>
<keyword evidence="7" id="KW-0677">Repeat</keyword>
<accession>A0A1G4ARZ0</accession>
<dbReference type="AlphaFoldDB" id="A0A1G4ARZ0"/>
<dbReference type="SUPFAM" id="SSF57756">
    <property type="entry name" value="Retrovirus zinc finger-like domains"/>
    <property type="match status" value="1"/>
</dbReference>
<dbReference type="Pfam" id="PF16275">
    <property type="entry name" value="SF1-HH"/>
    <property type="match status" value="1"/>
</dbReference>
<feature type="compositionally biased region" description="Pro residues" evidence="18">
    <location>
        <begin position="536"/>
        <end position="545"/>
    </location>
</feature>
<dbReference type="FunFam" id="4.10.60.10:FF:000030">
    <property type="entry name" value="Branchpoint-bridging protein"/>
    <property type="match status" value="1"/>
</dbReference>
<keyword evidence="8 14" id="KW-0863">Zinc-finger</keyword>
<dbReference type="InterPro" id="IPR036875">
    <property type="entry name" value="Znf_CCHC_sf"/>
</dbReference>
<dbReference type="InterPro" id="IPR045071">
    <property type="entry name" value="BBP-like"/>
</dbReference>
<feature type="compositionally biased region" description="Low complexity" evidence="18">
    <location>
        <begin position="497"/>
        <end position="513"/>
    </location>
</feature>
<feature type="region of interest" description="Disordered" evidence="18">
    <location>
        <begin position="382"/>
        <end position="594"/>
    </location>
</feature>
<proteinExistence type="inferred from homology"/>
<name>A0A1G4ARZ0_9PEZI</name>
<evidence type="ECO:0000256" key="8">
    <source>
        <dbReference type="ARBA" id="ARBA00022771"/>
    </source>
</evidence>
<dbReference type="CDD" id="cd02395">
    <property type="entry name" value="KH-I_BBP"/>
    <property type="match status" value="1"/>
</dbReference>
<dbReference type="PANTHER" id="PTHR11208">
    <property type="entry name" value="RNA-BINDING PROTEIN RELATED"/>
    <property type="match status" value="1"/>
</dbReference>
<dbReference type="InterPro" id="IPR032570">
    <property type="entry name" value="SF1-HH"/>
</dbReference>
<dbReference type="PANTHER" id="PTHR11208:SF45">
    <property type="entry name" value="SPLICING FACTOR 1"/>
    <property type="match status" value="1"/>
</dbReference>
<feature type="compositionally biased region" description="Polar residues" evidence="18">
    <location>
        <begin position="1"/>
        <end position="14"/>
    </location>
</feature>
<dbReference type="GO" id="GO:0045131">
    <property type="term" value="F:pre-mRNA branch point binding"/>
    <property type="evidence" value="ECO:0007669"/>
    <property type="project" value="UniProtKB-UniRule"/>
</dbReference>
<dbReference type="GO" id="GO:0005829">
    <property type="term" value="C:cytosol"/>
    <property type="evidence" value="ECO:0007669"/>
    <property type="project" value="UniProtKB-ARBA"/>
</dbReference>
<feature type="compositionally biased region" description="Basic and acidic residues" evidence="18">
    <location>
        <begin position="465"/>
        <end position="476"/>
    </location>
</feature>
<dbReference type="Gene3D" id="6.10.140.1790">
    <property type="match status" value="1"/>
</dbReference>
<dbReference type="InterPro" id="IPR047086">
    <property type="entry name" value="SF1-HH_sf"/>
</dbReference>
<feature type="region of interest" description="Disordered" evidence="18">
    <location>
        <begin position="1"/>
        <end position="71"/>
    </location>
</feature>
<evidence type="ECO:0000256" key="2">
    <source>
        <dbReference type="ARBA" id="ARBA00010382"/>
    </source>
</evidence>
<keyword evidence="17" id="KW-0175">Coiled coil</keyword>
<dbReference type="EMBL" id="MJBS01000170">
    <property type="protein sequence ID" value="OHE91792.1"/>
    <property type="molecule type" value="Genomic_DNA"/>
</dbReference>
<keyword evidence="5 16" id="KW-0479">Metal-binding</keyword>
<evidence type="ECO:0000256" key="3">
    <source>
        <dbReference type="ARBA" id="ARBA00017984"/>
    </source>
</evidence>
<keyword evidence="12 16" id="KW-0539">Nucleus</keyword>
<feature type="compositionally biased region" description="Gly residues" evidence="18">
    <location>
        <begin position="452"/>
        <end position="461"/>
    </location>
</feature>
<reference evidence="20 21" key="1">
    <citation type="submission" date="2016-09" db="EMBL/GenBank/DDBJ databases">
        <authorList>
            <person name="Capua I."/>
            <person name="De Benedictis P."/>
            <person name="Joannis T."/>
            <person name="Lombin L.H."/>
            <person name="Cattoli G."/>
        </authorList>
    </citation>
    <scope>NUCLEOTIDE SEQUENCE [LARGE SCALE GENOMIC DNA]</scope>
    <source>
        <strain evidence="20 21">IMI 309357</strain>
    </source>
</reference>
<dbReference type="InterPro" id="IPR001878">
    <property type="entry name" value="Znf_CCHC"/>
</dbReference>
<evidence type="ECO:0000256" key="14">
    <source>
        <dbReference type="PROSITE-ProRule" id="PRU00047"/>
    </source>
</evidence>
<dbReference type="PROSITE" id="PS50158">
    <property type="entry name" value="ZF_CCHC"/>
    <property type="match status" value="2"/>
</dbReference>
<dbReference type="GO" id="GO:0000398">
    <property type="term" value="P:mRNA splicing, via spliceosome"/>
    <property type="evidence" value="ECO:0007669"/>
    <property type="project" value="UniProtKB-UniRule"/>
</dbReference>
<gene>
    <name evidence="20" type="ORF">CORC01_12919</name>
</gene>
<dbReference type="Gene3D" id="3.30.1370.10">
    <property type="entry name" value="K Homology domain, type 1"/>
    <property type="match status" value="1"/>
</dbReference>
<evidence type="ECO:0000256" key="6">
    <source>
        <dbReference type="ARBA" id="ARBA00022728"/>
    </source>
</evidence>
<keyword evidence="10 15" id="KW-0694">RNA-binding</keyword>
<dbReference type="FunFam" id="3.30.1370.10:FF:000024">
    <property type="entry name" value="Branchpoint-bridging protein-like protein"/>
    <property type="match status" value="1"/>
</dbReference>
<feature type="region of interest" description="Disordered" evidence="18">
    <location>
        <begin position="345"/>
        <end position="366"/>
    </location>
</feature>
<feature type="domain" description="CCHC-type" evidence="19">
    <location>
        <begin position="303"/>
        <end position="318"/>
    </location>
</feature>
<organism evidence="20 21">
    <name type="scientific">Colletotrichum orchidophilum</name>
    <dbReference type="NCBI Taxonomy" id="1209926"/>
    <lineage>
        <taxon>Eukaryota</taxon>
        <taxon>Fungi</taxon>
        <taxon>Dikarya</taxon>
        <taxon>Ascomycota</taxon>
        <taxon>Pezizomycotina</taxon>
        <taxon>Sordariomycetes</taxon>
        <taxon>Hypocreomycetidae</taxon>
        <taxon>Glomerellales</taxon>
        <taxon>Glomerellaceae</taxon>
        <taxon>Colletotrichum</taxon>
    </lineage>
</organism>
<comment type="function">
    <text evidence="13 16">Necessary for the splicing of pre-mRNA. Has a role in the recognition of the branch site (5'-UACUAAC-3'), the pyrimidine tract and the 3'-splice site at the 3'-end of introns.</text>
</comment>
<sequence>MSWRNQGITGSNNIPLGKRRFGGDDGGEEEYPEAPPSNGNGELKRGRSPEPRTDADGPRRRKKRNRWGDASENKAAGLMGLTTAITANMTGEQLEAYTLHLRITEISQKLRIDDVVPADGDRSPSPPPQYDNHGRRINTREYRYRKRLEDERHKLIEKAMKTIPNYHPPQDYRRPTKTQEKVYVPVNDYPEINFIGLLIGPRGNTLKKMEGESGAKIAIRGKGSVKEGKGRSDAAHASNQEEDLHCLIMADTEEKVNKAKKLIHNVIETAASIPEGQNELKRNQLRELAALNGTLRDDENQACQNCGQIGHRKYDCPERQNYTASIICRVCGNAGHMARDCPDRQKGASWRNDGAGRAGDAGRIEGGDAVDREYEQLMQELGGGSAGGAAPARIEAGPGSYNNNNNNNGPSGGDAKPWQRGPTGGPAPWRSRNNESRDDRDRGDRDRDRDGGGGGGGGGGAAPWARDRSRRDDHGGGHGGGGDYYGGGQGGYGGQSAGAAPGAAPWHQPPGTQNGYGGYGGYPGYGAPPGMAAPPSGVPPPPPGAPGLGAPPGLAGGLNALIQQYAGGAPPPPPSDNAPPPPPSDQPPPPPPGA</sequence>
<feature type="compositionally biased region" description="Basic and acidic residues" evidence="18">
    <location>
        <begin position="42"/>
        <end position="58"/>
    </location>
</feature>
<dbReference type="Proteomes" id="UP000176998">
    <property type="component" value="Unassembled WGS sequence"/>
</dbReference>
<comment type="similarity">
    <text evidence="2 16">Belongs to the BBP/SF1 family.</text>
</comment>
<dbReference type="SMART" id="SM00343">
    <property type="entry name" value="ZnF_C2HC"/>
    <property type="match status" value="2"/>
</dbReference>
<comment type="caution">
    <text evidence="20">The sequence shown here is derived from an EMBL/GenBank/DDBJ whole genome shotgun (WGS) entry which is preliminary data.</text>
</comment>
<keyword evidence="21" id="KW-1185">Reference proteome</keyword>
<dbReference type="GO" id="GO:0003729">
    <property type="term" value="F:mRNA binding"/>
    <property type="evidence" value="ECO:0007669"/>
    <property type="project" value="TreeGrafter"/>
</dbReference>
<keyword evidence="11 16" id="KW-0508">mRNA splicing</keyword>
<feature type="compositionally biased region" description="Gly residues" evidence="18">
    <location>
        <begin position="514"/>
        <end position="524"/>
    </location>
</feature>
<evidence type="ECO:0000313" key="21">
    <source>
        <dbReference type="Proteomes" id="UP000176998"/>
    </source>
</evidence>
<dbReference type="InterPro" id="IPR036612">
    <property type="entry name" value="KH_dom_type_1_sf"/>
</dbReference>
<evidence type="ECO:0000256" key="17">
    <source>
        <dbReference type="SAM" id="Coils"/>
    </source>
</evidence>
<dbReference type="InterPro" id="IPR004087">
    <property type="entry name" value="KH_dom"/>
</dbReference>
<dbReference type="Gene3D" id="4.10.60.10">
    <property type="entry name" value="Zinc finger, CCHC-type"/>
    <property type="match status" value="1"/>
</dbReference>
<dbReference type="GeneID" id="34566047"/>
<dbReference type="InterPro" id="IPR055256">
    <property type="entry name" value="KH_1_KHDC4/BBP-like"/>
</dbReference>
<evidence type="ECO:0000313" key="20">
    <source>
        <dbReference type="EMBL" id="OHE91792.1"/>
    </source>
</evidence>
<keyword evidence="4 16" id="KW-0507">mRNA processing</keyword>
<feature type="compositionally biased region" description="Gly residues" evidence="18">
    <location>
        <begin position="477"/>
        <end position="496"/>
    </location>
</feature>
<evidence type="ECO:0000256" key="4">
    <source>
        <dbReference type="ARBA" id="ARBA00022664"/>
    </source>
</evidence>
<keyword evidence="6 16" id="KW-0747">Spliceosome</keyword>
<evidence type="ECO:0000256" key="16">
    <source>
        <dbReference type="RuleBase" id="RU367126"/>
    </source>
</evidence>
<evidence type="ECO:0000256" key="13">
    <source>
        <dbReference type="ARBA" id="ARBA00053279"/>
    </source>
</evidence>
<dbReference type="SMART" id="SM00322">
    <property type="entry name" value="KH"/>
    <property type="match status" value="1"/>
</dbReference>
<evidence type="ECO:0000256" key="7">
    <source>
        <dbReference type="ARBA" id="ARBA00022737"/>
    </source>
</evidence>
<dbReference type="STRING" id="1209926.A0A1G4ARZ0"/>
<dbReference type="PROSITE" id="PS50084">
    <property type="entry name" value="KH_TYPE_1"/>
    <property type="match status" value="1"/>
</dbReference>
<keyword evidence="9 16" id="KW-0862">Zinc</keyword>
<dbReference type="Pfam" id="PF22675">
    <property type="entry name" value="KH-I_KHDC4-BBP"/>
    <property type="match status" value="1"/>
</dbReference>
<dbReference type="SUPFAM" id="SSF54791">
    <property type="entry name" value="Eukaryotic type KH-domain (KH-domain type I)"/>
    <property type="match status" value="1"/>
</dbReference>
<evidence type="ECO:0000256" key="12">
    <source>
        <dbReference type="ARBA" id="ARBA00023242"/>
    </source>
</evidence>
<evidence type="ECO:0000256" key="9">
    <source>
        <dbReference type="ARBA" id="ARBA00022833"/>
    </source>
</evidence>
<evidence type="ECO:0000256" key="18">
    <source>
        <dbReference type="SAM" id="MobiDB-lite"/>
    </source>
</evidence>
<dbReference type="OrthoDB" id="6777263at2759"/>
<comment type="subcellular location">
    <subcellularLocation>
        <location evidence="1 16">Nucleus</location>
    </subcellularLocation>
</comment>
<dbReference type="Pfam" id="PF00098">
    <property type="entry name" value="zf-CCHC"/>
    <property type="match status" value="2"/>
</dbReference>
<feature type="compositionally biased region" description="Low complexity" evidence="18">
    <location>
        <begin position="551"/>
        <end position="561"/>
    </location>
</feature>
<evidence type="ECO:0000259" key="19">
    <source>
        <dbReference type="PROSITE" id="PS50158"/>
    </source>
</evidence>
<protein>
    <recommendedName>
        <fullName evidence="3 16">Branchpoint-bridging protein</fullName>
    </recommendedName>
</protein>
<evidence type="ECO:0000256" key="1">
    <source>
        <dbReference type="ARBA" id="ARBA00004123"/>
    </source>
</evidence>
<dbReference type="GO" id="GO:0008270">
    <property type="term" value="F:zinc ion binding"/>
    <property type="evidence" value="ECO:0007669"/>
    <property type="project" value="UniProtKB-UniRule"/>
</dbReference>
<feature type="compositionally biased region" description="Basic and acidic residues" evidence="18">
    <location>
        <begin position="432"/>
        <end position="451"/>
    </location>
</feature>
<evidence type="ECO:0000256" key="5">
    <source>
        <dbReference type="ARBA" id="ARBA00022723"/>
    </source>
</evidence>
<dbReference type="RefSeq" id="XP_022468964.1">
    <property type="nucleotide sequence ID" value="XM_022624537.1"/>
</dbReference>